<dbReference type="Proteomes" id="UP000006073">
    <property type="component" value="Unassembled WGS sequence"/>
</dbReference>
<dbReference type="AlphaFoldDB" id="S2CYX0"/>
<evidence type="ECO:0000313" key="1">
    <source>
        <dbReference type="EMBL" id="EOZ92352.1"/>
    </source>
</evidence>
<sequence>MKVYKTPRPMKAFLTLSIIFLLSTELSGQQWGLGFQSNLGFPVGKLKEGSPGIVIPEFSTVGYYEFWNLPINLGLSIGYGIYGTELEKRRDLYAGFNDQLRLRRNNNSLTIMALFRYLPEVSWKLKPFVELQGGTNYLYTRYKISESRFEEPIEEGRDHADWIGALRFGGGFKIPFKNPEFGFFEFKVIYQETKPVEYLRRGDVEFVPDRDGGQFNFQVRKSNFNFIQPGIGFVLYFHEEF</sequence>
<dbReference type="EMBL" id="ALWO02000052">
    <property type="protein sequence ID" value="EOZ92352.1"/>
    <property type="molecule type" value="Genomic_DNA"/>
</dbReference>
<dbReference type="eggNOG" id="ENOG5033ANY">
    <property type="taxonomic scope" value="Bacteria"/>
</dbReference>
<name>S2CYX0_INDAL</name>
<accession>S2CYX0</accession>
<evidence type="ECO:0000313" key="2">
    <source>
        <dbReference type="Proteomes" id="UP000006073"/>
    </source>
</evidence>
<reference evidence="1 2" key="1">
    <citation type="journal article" date="2013" name="Genome Announc.">
        <title>Draft Genome Sequence of Indibacter alkaliphilus Strain LW1T, Isolated from Lonar Lake, a Haloalkaline Lake in the Buldana District of Maharashtra, India.</title>
        <authorList>
            <person name="Singh A."/>
            <person name="Kumar Jangir P."/>
            <person name="Sharma R."/>
            <person name="Singh A."/>
            <person name="Kumar Pinnaka A."/>
            <person name="Shivaji S."/>
        </authorList>
    </citation>
    <scope>NUCLEOTIDE SEQUENCE [LARGE SCALE GENOMIC DNA]</scope>
    <source>
        <strain evidence="2">CCUG 57479 / KCTC 22604 / LW1</strain>
    </source>
</reference>
<proteinExistence type="predicted"/>
<organism evidence="1 2">
    <name type="scientific">Indibacter alkaliphilus (strain CCUG 57479 / KCTC 22604 / LW1)</name>
    <dbReference type="NCBI Taxonomy" id="1189612"/>
    <lineage>
        <taxon>Bacteria</taxon>
        <taxon>Pseudomonadati</taxon>
        <taxon>Bacteroidota</taxon>
        <taxon>Cytophagia</taxon>
        <taxon>Cytophagales</taxon>
        <taxon>Cyclobacteriaceae</taxon>
    </lineage>
</organism>
<keyword evidence="2" id="KW-1185">Reference proteome</keyword>
<gene>
    <name evidence="1" type="ORF">A33Q_4445</name>
</gene>
<comment type="caution">
    <text evidence="1">The sequence shown here is derived from an EMBL/GenBank/DDBJ whole genome shotgun (WGS) entry which is preliminary data.</text>
</comment>
<protein>
    <recommendedName>
        <fullName evidence="3">Outer membrane protein beta-barrel domain-containing protein</fullName>
    </recommendedName>
</protein>
<evidence type="ECO:0008006" key="3">
    <source>
        <dbReference type="Google" id="ProtNLM"/>
    </source>
</evidence>